<evidence type="ECO:0000313" key="3">
    <source>
        <dbReference type="Proteomes" id="UP000475862"/>
    </source>
</evidence>
<dbReference type="Proteomes" id="UP000475862">
    <property type="component" value="Unassembled WGS sequence"/>
</dbReference>
<protein>
    <submittedName>
        <fullName evidence="2">Uncharacterized protein</fullName>
    </submittedName>
</protein>
<evidence type="ECO:0000313" key="2">
    <source>
        <dbReference type="EMBL" id="KAE9525088.1"/>
    </source>
</evidence>
<feature type="transmembrane region" description="Helical" evidence="1">
    <location>
        <begin position="12"/>
        <end position="31"/>
    </location>
</feature>
<organism evidence="2 3">
    <name type="scientific">Aphis glycines</name>
    <name type="common">Soybean aphid</name>
    <dbReference type="NCBI Taxonomy" id="307491"/>
    <lineage>
        <taxon>Eukaryota</taxon>
        <taxon>Metazoa</taxon>
        <taxon>Ecdysozoa</taxon>
        <taxon>Arthropoda</taxon>
        <taxon>Hexapoda</taxon>
        <taxon>Insecta</taxon>
        <taxon>Pterygota</taxon>
        <taxon>Neoptera</taxon>
        <taxon>Paraneoptera</taxon>
        <taxon>Hemiptera</taxon>
        <taxon>Sternorrhyncha</taxon>
        <taxon>Aphidomorpha</taxon>
        <taxon>Aphidoidea</taxon>
        <taxon>Aphididae</taxon>
        <taxon>Aphidini</taxon>
        <taxon>Aphis</taxon>
        <taxon>Aphis</taxon>
    </lineage>
</organism>
<keyword evidence="1" id="KW-0812">Transmembrane</keyword>
<accession>A0A6G0T3U7</accession>
<comment type="caution">
    <text evidence="2">The sequence shown here is derived from an EMBL/GenBank/DDBJ whole genome shotgun (WGS) entry which is preliminary data.</text>
</comment>
<dbReference type="OrthoDB" id="1669814at2759"/>
<dbReference type="AlphaFoldDB" id="A0A6G0T3U7"/>
<reference evidence="2 3" key="1">
    <citation type="submission" date="2019-08" db="EMBL/GenBank/DDBJ databases">
        <title>The genome of the soybean aphid Biotype 1, its phylome, world population structure and adaptation to the North American continent.</title>
        <authorList>
            <person name="Giordano R."/>
            <person name="Donthu R.K."/>
            <person name="Hernandez A.G."/>
            <person name="Wright C.L."/>
            <person name="Zimin A.V."/>
        </authorList>
    </citation>
    <scope>NUCLEOTIDE SEQUENCE [LARGE SCALE GENOMIC DNA]</scope>
    <source>
        <tissue evidence="2">Whole aphids</tissue>
    </source>
</reference>
<gene>
    <name evidence="2" type="ORF">AGLY_014502</name>
</gene>
<sequence>MQSYTENLYINYIILNFYNINCILLKIILMTTKYNNLKSSKHQYMYDPSCINNNLTFNDLLENLDVIPPDATITSPVIKEEAGEQRNDIIEPISSGQGKKLPFNRYPFLNIVTGIGLTPAIEETYTIEPPPLEIKCGATSFSKKTGINNRSNAFVTLFFLRLQIMIDAPSLTNCLAAAKPILDKTTINYNSMFIVYPSVDAVMIATFPSSGLAIFENIFFNCIPNEETIGILNL</sequence>
<keyword evidence="1" id="KW-0472">Membrane</keyword>
<keyword evidence="3" id="KW-1185">Reference proteome</keyword>
<dbReference type="EMBL" id="VYZN01000064">
    <property type="protein sequence ID" value="KAE9525088.1"/>
    <property type="molecule type" value="Genomic_DNA"/>
</dbReference>
<name>A0A6G0T3U7_APHGL</name>
<keyword evidence="1" id="KW-1133">Transmembrane helix</keyword>
<evidence type="ECO:0000256" key="1">
    <source>
        <dbReference type="SAM" id="Phobius"/>
    </source>
</evidence>
<proteinExistence type="predicted"/>